<dbReference type="Pfam" id="PF03781">
    <property type="entry name" value="FGE-sulfatase"/>
    <property type="match status" value="1"/>
</dbReference>
<sequence length="476" mass="53389">MKIRFLIPVAFTLMCFCHLKASDLTIENIRVVNRPDVLATPLSVNFDIKWKNSWNNRKNHDAVWVFMKYGGFWNNHVKLKASGHKILLNRTDTAASPLIEVSENGLGFFIYPSKTYRGNIDLKLQILIDSGDRKINNTQLNGLSVHAIEMVYIPEGAFTLGSPDEAALKKAAFYKSDASGNPNGLIKISSESAIPVAPEQNALYYWSENELYNGDQKGPVPADFPKGFNAFYIMKYELTQGQYAAFLNTLPESWTYTRSPLGGRTYYEHRGGIRLKDGKYKADNPSRPMNYLSFTDGLAYTDWAALRPLTELEYEKAARGPSKPVPAEFVWGTNNYDLLERYVTPEAELIMANGFDESSMNDENRAVFGASYYWVMDLSGSLWEKVITIGNPIGRAFKGSHGDGRLDFGHATNPDWPDSDDEKGGFGYRGGGYYQIGTQYSDFNPHSPIGYRYYGAWSGGPRSIAYGYRAGRSATK</sequence>
<organism evidence="3 4">
    <name type="scientific">Leptobacterium flavescens</name>
    <dbReference type="NCBI Taxonomy" id="472055"/>
    <lineage>
        <taxon>Bacteria</taxon>
        <taxon>Pseudomonadati</taxon>
        <taxon>Bacteroidota</taxon>
        <taxon>Flavobacteriia</taxon>
        <taxon>Flavobacteriales</taxon>
        <taxon>Flavobacteriaceae</taxon>
        <taxon>Leptobacterium</taxon>
    </lineage>
</organism>
<feature type="signal peptide" evidence="1">
    <location>
        <begin position="1"/>
        <end position="21"/>
    </location>
</feature>
<dbReference type="AlphaFoldDB" id="A0A6P0UX45"/>
<dbReference type="PANTHER" id="PTHR23150:SF19">
    <property type="entry name" value="FORMYLGLYCINE-GENERATING ENZYME"/>
    <property type="match status" value="1"/>
</dbReference>
<evidence type="ECO:0000256" key="1">
    <source>
        <dbReference type="SAM" id="SignalP"/>
    </source>
</evidence>
<dbReference type="InterPro" id="IPR005532">
    <property type="entry name" value="SUMF_dom"/>
</dbReference>
<dbReference type="SUPFAM" id="SSF56436">
    <property type="entry name" value="C-type lectin-like"/>
    <property type="match status" value="1"/>
</dbReference>
<dbReference type="PANTHER" id="PTHR23150">
    <property type="entry name" value="SULFATASE MODIFYING FACTOR 1, 2"/>
    <property type="match status" value="1"/>
</dbReference>
<dbReference type="RefSeq" id="WP_163608319.1">
    <property type="nucleotide sequence ID" value="NZ_JAABOO010000004.1"/>
</dbReference>
<protein>
    <submittedName>
        <fullName evidence="3">SUMF1/EgtB/PvdO family nonheme iron enzyme</fullName>
    </submittedName>
</protein>
<keyword evidence="1" id="KW-0732">Signal</keyword>
<accession>A0A6P0UX45</accession>
<dbReference type="GO" id="GO:0120147">
    <property type="term" value="F:formylglycine-generating oxidase activity"/>
    <property type="evidence" value="ECO:0007669"/>
    <property type="project" value="TreeGrafter"/>
</dbReference>
<reference evidence="3 4" key="1">
    <citation type="submission" date="2020-01" db="EMBL/GenBank/DDBJ databases">
        <title>Leptobacterium flavescens.</title>
        <authorList>
            <person name="Wang G."/>
        </authorList>
    </citation>
    <scope>NUCLEOTIDE SEQUENCE [LARGE SCALE GENOMIC DNA]</scope>
    <source>
        <strain evidence="3 4">KCTC 22160</strain>
    </source>
</reference>
<evidence type="ECO:0000259" key="2">
    <source>
        <dbReference type="Pfam" id="PF03781"/>
    </source>
</evidence>
<feature type="domain" description="Sulfatase-modifying factor enzyme-like" evidence="2">
    <location>
        <begin position="228"/>
        <end position="385"/>
    </location>
</feature>
<comment type="caution">
    <text evidence="3">The sequence shown here is derived from an EMBL/GenBank/DDBJ whole genome shotgun (WGS) entry which is preliminary data.</text>
</comment>
<dbReference type="InterPro" id="IPR016187">
    <property type="entry name" value="CTDL_fold"/>
</dbReference>
<dbReference type="InterPro" id="IPR042095">
    <property type="entry name" value="SUMF_sf"/>
</dbReference>
<feature type="chain" id="PRO_5026833352" evidence="1">
    <location>
        <begin position="22"/>
        <end position="476"/>
    </location>
</feature>
<proteinExistence type="predicted"/>
<gene>
    <name evidence="3" type="ORF">GWK08_16290</name>
</gene>
<name>A0A6P0UX45_9FLAO</name>
<evidence type="ECO:0000313" key="3">
    <source>
        <dbReference type="EMBL" id="NER15016.1"/>
    </source>
</evidence>
<evidence type="ECO:0000313" key="4">
    <source>
        <dbReference type="Proteomes" id="UP000468581"/>
    </source>
</evidence>
<keyword evidence="4" id="KW-1185">Reference proteome</keyword>
<dbReference type="EMBL" id="JAABOO010000004">
    <property type="protein sequence ID" value="NER15016.1"/>
    <property type="molecule type" value="Genomic_DNA"/>
</dbReference>
<dbReference type="Gene3D" id="3.90.1580.10">
    <property type="entry name" value="paralog of FGE (formylglycine-generating enzyme)"/>
    <property type="match status" value="1"/>
</dbReference>
<dbReference type="InterPro" id="IPR051043">
    <property type="entry name" value="Sulfatase_Mod_Factor_Kinase"/>
</dbReference>
<dbReference type="Proteomes" id="UP000468581">
    <property type="component" value="Unassembled WGS sequence"/>
</dbReference>